<feature type="signal peptide" evidence="1">
    <location>
        <begin position="1"/>
        <end position="18"/>
    </location>
</feature>
<keyword evidence="1" id="KW-0732">Signal</keyword>
<evidence type="ECO:0000256" key="1">
    <source>
        <dbReference type="SAM" id="SignalP"/>
    </source>
</evidence>
<dbReference type="OrthoDB" id="59470at2759"/>
<dbReference type="AlphaFoldDB" id="A0A3P7DPI6"/>
<dbReference type="EMBL" id="UYWW01002521">
    <property type="protein sequence ID" value="VDM11880.1"/>
    <property type="molecule type" value="Genomic_DNA"/>
</dbReference>
<keyword evidence="3" id="KW-1185">Reference proteome</keyword>
<gene>
    <name evidence="2" type="ORF">WBA_LOCUS5266</name>
</gene>
<reference evidence="2 3" key="1">
    <citation type="submission" date="2018-11" db="EMBL/GenBank/DDBJ databases">
        <authorList>
            <consortium name="Pathogen Informatics"/>
        </authorList>
    </citation>
    <scope>NUCLEOTIDE SEQUENCE [LARGE SCALE GENOMIC DNA]</scope>
</reference>
<name>A0A3P7DPI6_WUCBA</name>
<organism evidence="2 3">
    <name type="scientific">Wuchereria bancrofti</name>
    <dbReference type="NCBI Taxonomy" id="6293"/>
    <lineage>
        <taxon>Eukaryota</taxon>
        <taxon>Metazoa</taxon>
        <taxon>Ecdysozoa</taxon>
        <taxon>Nematoda</taxon>
        <taxon>Chromadorea</taxon>
        <taxon>Rhabditida</taxon>
        <taxon>Spirurina</taxon>
        <taxon>Spiruromorpha</taxon>
        <taxon>Filarioidea</taxon>
        <taxon>Onchocercidae</taxon>
        <taxon>Wuchereria</taxon>
    </lineage>
</organism>
<evidence type="ECO:0000313" key="3">
    <source>
        <dbReference type="Proteomes" id="UP000270924"/>
    </source>
</evidence>
<feature type="chain" id="PRO_5017926619" description="Thioredoxin domain-containing protein" evidence="1">
    <location>
        <begin position="19"/>
        <end position="69"/>
    </location>
</feature>
<dbReference type="OMA" id="NASWEHC"/>
<protein>
    <recommendedName>
        <fullName evidence="4">Thioredoxin domain-containing protein</fullName>
    </recommendedName>
</protein>
<dbReference type="Proteomes" id="UP000270924">
    <property type="component" value="Unassembled WGS sequence"/>
</dbReference>
<evidence type="ECO:0008006" key="4">
    <source>
        <dbReference type="Google" id="ProtNLM"/>
    </source>
</evidence>
<evidence type="ECO:0000313" key="2">
    <source>
        <dbReference type="EMBL" id="VDM11880.1"/>
    </source>
</evidence>
<sequence>MFSLIILLIIFVTKKTIGYVSNMNYIPMGTNPTLYQPGYDPVMQLDAATFYDTVFMQDHSFVVEFYADW</sequence>
<proteinExistence type="predicted"/>
<dbReference type="InParanoid" id="A0A3P7DPI6"/>
<accession>A0A3P7DPI6</accession>